<dbReference type="Gene3D" id="3.90.550.10">
    <property type="entry name" value="Spore Coat Polysaccharide Biosynthesis Protein SpsA, Chain A"/>
    <property type="match status" value="1"/>
</dbReference>
<protein>
    <submittedName>
        <fullName evidence="2">Glycosyltransferase family 2 protein</fullName>
        <ecNumber evidence="2">2.4.-.-</ecNumber>
    </submittedName>
</protein>
<keyword evidence="3" id="KW-1185">Reference proteome</keyword>
<dbReference type="InterPro" id="IPR029044">
    <property type="entry name" value="Nucleotide-diphossugar_trans"/>
</dbReference>
<dbReference type="PANTHER" id="PTHR22916">
    <property type="entry name" value="GLYCOSYLTRANSFERASE"/>
    <property type="match status" value="1"/>
</dbReference>
<reference evidence="2" key="1">
    <citation type="submission" date="2023-05" db="EMBL/GenBank/DDBJ databases">
        <title>[olsenella] sp. nov., isolated from a pig farm feces dump.</title>
        <authorList>
            <person name="Chang Y.-H."/>
        </authorList>
    </citation>
    <scope>NUCLEOTIDE SEQUENCE</scope>
    <source>
        <strain evidence="2">YH-ols2217</strain>
    </source>
</reference>
<feature type="domain" description="Glycosyltransferase 2-like" evidence="1">
    <location>
        <begin position="10"/>
        <end position="158"/>
    </location>
</feature>
<dbReference type="SUPFAM" id="SSF53448">
    <property type="entry name" value="Nucleotide-diphospho-sugar transferases"/>
    <property type="match status" value="1"/>
</dbReference>
<evidence type="ECO:0000259" key="1">
    <source>
        <dbReference type="Pfam" id="PF00535"/>
    </source>
</evidence>
<evidence type="ECO:0000313" key="3">
    <source>
        <dbReference type="Proteomes" id="UP001431693"/>
    </source>
</evidence>
<name>A0ABT6ZLW4_9ACTN</name>
<dbReference type="PANTHER" id="PTHR22916:SF3">
    <property type="entry name" value="UDP-GLCNAC:BETAGAL BETA-1,3-N-ACETYLGLUCOSAMINYLTRANSFERASE-LIKE PROTEIN 1"/>
    <property type="match status" value="1"/>
</dbReference>
<gene>
    <name evidence="2" type="ORF">QJ043_08090</name>
</gene>
<keyword evidence="2" id="KW-0328">Glycosyltransferase</keyword>
<dbReference type="RefSeq" id="WP_283713186.1">
    <property type="nucleotide sequence ID" value="NZ_JASJEW010000003.1"/>
</dbReference>
<evidence type="ECO:0000313" key="2">
    <source>
        <dbReference type="EMBL" id="MDJ1130036.1"/>
    </source>
</evidence>
<organism evidence="2 3">
    <name type="scientific">Kribbibacterium absianum</name>
    <dbReference type="NCBI Taxonomy" id="3044210"/>
    <lineage>
        <taxon>Bacteria</taxon>
        <taxon>Bacillati</taxon>
        <taxon>Actinomycetota</taxon>
        <taxon>Coriobacteriia</taxon>
        <taxon>Coriobacteriales</taxon>
        <taxon>Kribbibacteriaceae</taxon>
        <taxon>Kribbibacterium</taxon>
    </lineage>
</organism>
<comment type="caution">
    <text evidence="2">The sequence shown here is derived from an EMBL/GenBank/DDBJ whole genome shotgun (WGS) entry which is preliminary data.</text>
</comment>
<dbReference type="EMBL" id="JASJEX010000004">
    <property type="protein sequence ID" value="MDJ1130036.1"/>
    <property type="molecule type" value="Genomic_DNA"/>
</dbReference>
<proteinExistence type="predicted"/>
<dbReference type="Pfam" id="PF00535">
    <property type="entry name" value="Glycos_transf_2"/>
    <property type="match status" value="1"/>
</dbReference>
<keyword evidence="2" id="KW-0808">Transferase</keyword>
<dbReference type="InterPro" id="IPR001173">
    <property type="entry name" value="Glyco_trans_2-like"/>
</dbReference>
<sequence length="343" mass="39039">METPQPIVTFVVPSYNAADYLERSVSSILAAPGDFEVLIVDDGSQDDTLALARRLAEQDGRVRVIAQSNANWGGVVNHAISLARGTYFKIVDADDHVDPEAVGQVLARLTEQRDRGELPDLVVTNYVYDRVSDQSQHTISYRGYFPEGRVAAWKDLGRPNTDQIIMVHASWFRTELLRDVALVQLPEGISYTDSLLVLQSVPYVRTVLYLDLDVYYYLIGRVGQSVDVEMVVKNIDQQLYVTERAIELVDYEELHKKEPRQAQVMLRYLSCMMSICTIYLFMDGSPGAIEKNRQIWARMRQISPWLTRKISWTKAGLANRHTRAGRWTAVQVYGIVQNIFKFA</sequence>
<dbReference type="EC" id="2.4.-.-" evidence="2"/>
<dbReference type="GO" id="GO:0016757">
    <property type="term" value="F:glycosyltransferase activity"/>
    <property type="evidence" value="ECO:0007669"/>
    <property type="project" value="UniProtKB-KW"/>
</dbReference>
<dbReference type="CDD" id="cd00761">
    <property type="entry name" value="Glyco_tranf_GTA_type"/>
    <property type="match status" value="1"/>
</dbReference>
<dbReference type="Proteomes" id="UP001431693">
    <property type="component" value="Unassembled WGS sequence"/>
</dbReference>
<accession>A0ABT6ZLW4</accession>